<dbReference type="EMBL" id="BGZK01001218">
    <property type="protein sequence ID" value="GBP74694.1"/>
    <property type="molecule type" value="Genomic_DNA"/>
</dbReference>
<name>A0A4C1YI78_EUMVA</name>
<keyword evidence="2" id="KW-1185">Reference proteome</keyword>
<accession>A0A4C1YI78</accession>
<evidence type="ECO:0000313" key="2">
    <source>
        <dbReference type="Proteomes" id="UP000299102"/>
    </source>
</evidence>
<dbReference type="AlphaFoldDB" id="A0A4C1YI78"/>
<organism evidence="1 2">
    <name type="scientific">Eumeta variegata</name>
    <name type="common">Bagworm moth</name>
    <name type="synonym">Eumeta japonica</name>
    <dbReference type="NCBI Taxonomy" id="151549"/>
    <lineage>
        <taxon>Eukaryota</taxon>
        <taxon>Metazoa</taxon>
        <taxon>Ecdysozoa</taxon>
        <taxon>Arthropoda</taxon>
        <taxon>Hexapoda</taxon>
        <taxon>Insecta</taxon>
        <taxon>Pterygota</taxon>
        <taxon>Neoptera</taxon>
        <taxon>Endopterygota</taxon>
        <taxon>Lepidoptera</taxon>
        <taxon>Glossata</taxon>
        <taxon>Ditrysia</taxon>
        <taxon>Tineoidea</taxon>
        <taxon>Psychidae</taxon>
        <taxon>Oiketicinae</taxon>
        <taxon>Eumeta</taxon>
    </lineage>
</organism>
<comment type="caution">
    <text evidence="1">The sequence shown here is derived from an EMBL/GenBank/DDBJ whole genome shotgun (WGS) entry which is preliminary data.</text>
</comment>
<gene>
    <name evidence="1" type="ORF">EVAR_58960_1</name>
</gene>
<protein>
    <submittedName>
        <fullName evidence="1">Uncharacterized protein</fullName>
    </submittedName>
</protein>
<proteinExistence type="predicted"/>
<dbReference type="Proteomes" id="UP000299102">
    <property type="component" value="Unassembled WGS sequence"/>
</dbReference>
<sequence length="79" mass="9360">MHDSRELLCPFREFCPQPHVTDKCMLYLHERGNVQSRTELLFFTGMSEMVTCTSEFSDCTKITQNCKMEFQNRMPVLNF</sequence>
<evidence type="ECO:0000313" key="1">
    <source>
        <dbReference type="EMBL" id="GBP74694.1"/>
    </source>
</evidence>
<reference evidence="1 2" key="1">
    <citation type="journal article" date="2019" name="Commun. Biol.">
        <title>The bagworm genome reveals a unique fibroin gene that provides high tensile strength.</title>
        <authorList>
            <person name="Kono N."/>
            <person name="Nakamura H."/>
            <person name="Ohtoshi R."/>
            <person name="Tomita M."/>
            <person name="Numata K."/>
            <person name="Arakawa K."/>
        </authorList>
    </citation>
    <scope>NUCLEOTIDE SEQUENCE [LARGE SCALE GENOMIC DNA]</scope>
</reference>